<dbReference type="STRING" id="299467.A0A443SC09"/>
<feature type="coiled-coil region" evidence="2">
    <location>
        <begin position="526"/>
        <end position="553"/>
    </location>
</feature>
<dbReference type="InterPro" id="IPR050951">
    <property type="entry name" value="Retrovirus_Pol_polyprotein"/>
</dbReference>
<comment type="caution">
    <text evidence="4">The sequence shown here is derived from an EMBL/GenBank/DDBJ whole genome shotgun (WGS) entry which is preliminary data.</text>
</comment>
<dbReference type="AlphaFoldDB" id="A0A443SC09"/>
<dbReference type="Pfam" id="PF17919">
    <property type="entry name" value="RT_RNaseH_2"/>
    <property type="match status" value="1"/>
</dbReference>
<protein>
    <recommendedName>
        <fullName evidence="1">RNA-directed DNA polymerase</fullName>
        <ecNumber evidence="1">2.7.7.49</ecNumber>
    </recommendedName>
</protein>
<dbReference type="PANTHER" id="PTHR37984:SF15">
    <property type="entry name" value="INTEGRASE CATALYTIC DOMAIN-CONTAINING PROTEIN"/>
    <property type="match status" value="1"/>
</dbReference>
<dbReference type="FunFam" id="3.30.420.10:FF:000032">
    <property type="entry name" value="Retrovirus-related Pol polyprotein from transposon 297-like Protein"/>
    <property type="match status" value="1"/>
</dbReference>
<dbReference type="SUPFAM" id="SSF53098">
    <property type="entry name" value="Ribonuclease H-like"/>
    <property type="match status" value="1"/>
</dbReference>
<dbReference type="Gene3D" id="3.30.420.10">
    <property type="entry name" value="Ribonuclease H-like superfamily/Ribonuclease H"/>
    <property type="match status" value="1"/>
</dbReference>
<reference evidence="4 5" key="1">
    <citation type="journal article" date="2018" name="Gigascience">
        <title>Genomes of trombidid mites reveal novel predicted allergens and laterally-transferred genes associated with secondary metabolism.</title>
        <authorList>
            <person name="Dong X."/>
            <person name="Chaisiri K."/>
            <person name="Xia D."/>
            <person name="Armstrong S.D."/>
            <person name="Fang Y."/>
            <person name="Donnelly M.J."/>
            <person name="Kadowaki T."/>
            <person name="McGarry J.W."/>
            <person name="Darby A.C."/>
            <person name="Makepeace B.L."/>
        </authorList>
    </citation>
    <scope>NUCLEOTIDE SEQUENCE [LARGE SCALE GENOMIC DNA]</scope>
    <source>
        <strain evidence="4">UoL-UT</strain>
    </source>
</reference>
<keyword evidence="5" id="KW-1185">Reference proteome</keyword>
<dbReference type="VEuPathDB" id="VectorBase:LDEU007036"/>
<dbReference type="SUPFAM" id="SSF56672">
    <property type="entry name" value="DNA/RNA polymerases"/>
    <property type="match status" value="1"/>
</dbReference>
<gene>
    <name evidence="4" type="ORF">B4U80_04987</name>
</gene>
<proteinExistence type="predicted"/>
<evidence type="ECO:0000313" key="4">
    <source>
        <dbReference type="EMBL" id="RWS25004.1"/>
    </source>
</evidence>
<dbReference type="FunFam" id="3.30.70.270:FF:000020">
    <property type="entry name" value="Transposon Tf2-6 polyprotein-like Protein"/>
    <property type="match status" value="1"/>
</dbReference>
<dbReference type="GO" id="GO:0042575">
    <property type="term" value="C:DNA polymerase complex"/>
    <property type="evidence" value="ECO:0007669"/>
    <property type="project" value="UniProtKB-ARBA"/>
</dbReference>
<dbReference type="InterPro" id="IPR043128">
    <property type="entry name" value="Rev_trsase/Diguanyl_cyclase"/>
</dbReference>
<dbReference type="GO" id="GO:0015074">
    <property type="term" value="P:DNA integration"/>
    <property type="evidence" value="ECO:0007669"/>
    <property type="project" value="InterPro"/>
</dbReference>
<evidence type="ECO:0000256" key="2">
    <source>
        <dbReference type="SAM" id="Coils"/>
    </source>
</evidence>
<dbReference type="Pfam" id="PF17921">
    <property type="entry name" value="Integrase_H2C2"/>
    <property type="match status" value="1"/>
</dbReference>
<dbReference type="GO" id="GO:0003964">
    <property type="term" value="F:RNA-directed DNA polymerase activity"/>
    <property type="evidence" value="ECO:0007669"/>
    <property type="project" value="UniProtKB-EC"/>
</dbReference>
<dbReference type="EMBL" id="NCKV01004169">
    <property type="protein sequence ID" value="RWS25004.1"/>
    <property type="molecule type" value="Genomic_DNA"/>
</dbReference>
<dbReference type="InterPro" id="IPR041577">
    <property type="entry name" value="RT_RNaseH_2"/>
</dbReference>
<dbReference type="CDD" id="cd09274">
    <property type="entry name" value="RNase_HI_RT_Ty3"/>
    <property type="match status" value="1"/>
</dbReference>
<dbReference type="GO" id="GO:0003676">
    <property type="term" value="F:nucleic acid binding"/>
    <property type="evidence" value="ECO:0007669"/>
    <property type="project" value="InterPro"/>
</dbReference>
<accession>A0A443SC09</accession>
<dbReference type="PANTHER" id="PTHR37984">
    <property type="entry name" value="PROTEIN CBG26694"/>
    <property type="match status" value="1"/>
</dbReference>
<dbReference type="Gene3D" id="1.10.340.70">
    <property type="match status" value="1"/>
</dbReference>
<dbReference type="FunFam" id="1.10.340.70:FF:000001">
    <property type="entry name" value="Retrovirus-related Pol polyprotein from transposon gypsy-like Protein"/>
    <property type="match status" value="1"/>
</dbReference>
<dbReference type="EC" id="2.7.7.49" evidence="1"/>
<dbReference type="PROSITE" id="PS50994">
    <property type="entry name" value="INTEGRASE"/>
    <property type="match status" value="1"/>
</dbReference>
<evidence type="ECO:0000313" key="5">
    <source>
        <dbReference type="Proteomes" id="UP000288716"/>
    </source>
</evidence>
<dbReference type="InterPro" id="IPR043502">
    <property type="entry name" value="DNA/RNA_pol_sf"/>
</dbReference>
<sequence>MRAPQNVKELQSFLGSITFYKRNIPNMQRIAKNLYNLLKKDAKWQWTGKENGSFEILKYSLANPPVLTHLNPEYELELRTDASEEGYGAILIQKEPDGNKIVECASGIFKDYQKNWHINHKEFYAFFKAMTKHFRHITFGRKIKAKCDSNAVCQIINSKSCIPRLMRMRTELECYDFEIEHLKGKANCEADMLSRLQPVSTKKVLLTKSFSEINIRDLQEKNDFCIHINNEIKRNNQKVLKEFVVCNKILYRMIKLNETVVYQIVLPRALISDLLLNYHDCENSGHFGVSATFEKIRQLYYFENMFKIIKNYCKSCEKCQMNKPSRKLTPGFGQQMPVSYPFERVQIDIMGPFNVSGNGNKYIVTAIDQLTKVVEMRAIPTQNAIEIGKFIVEDIFNRYGPPKYLLSDRGKVFMSEIVEAIIAINPPCKQLYTSGYHPQCNGNVERVQGVIKNILKNYCNTKHDDWDLFLSHAKFAYNSKINETTGFSPFTLIYNRQPYNLIDINLHKDNINAKENFGCLARKRYNKQIQLAADRLKNRQSNAMRRYNEKHRQNVFMVGDLVKLKNRYLHKEASNKLAANFTGPYLVIKCMSDSVQQNEKTDFNEDEETEIYNLQNESLSKFNNEYKLLY</sequence>
<dbReference type="InterPro" id="IPR036397">
    <property type="entry name" value="RNaseH_sf"/>
</dbReference>
<evidence type="ECO:0000256" key="1">
    <source>
        <dbReference type="ARBA" id="ARBA00012493"/>
    </source>
</evidence>
<dbReference type="InterPro" id="IPR012337">
    <property type="entry name" value="RNaseH-like_sf"/>
</dbReference>
<dbReference type="InterPro" id="IPR041588">
    <property type="entry name" value="Integrase_H2C2"/>
</dbReference>
<evidence type="ECO:0000259" key="3">
    <source>
        <dbReference type="PROSITE" id="PS50994"/>
    </source>
</evidence>
<dbReference type="Gene3D" id="3.30.70.270">
    <property type="match status" value="1"/>
</dbReference>
<keyword evidence="2" id="KW-0175">Coiled coil</keyword>
<dbReference type="Proteomes" id="UP000288716">
    <property type="component" value="Unassembled WGS sequence"/>
</dbReference>
<dbReference type="InterPro" id="IPR001584">
    <property type="entry name" value="Integrase_cat-core"/>
</dbReference>
<dbReference type="OrthoDB" id="6516840at2759"/>
<organism evidence="4 5">
    <name type="scientific">Leptotrombidium deliense</name>
    <dbReference type="NCBI Taxonomy" id="299467"/>
    <lineage>
        <taxon>Eukaryota</taxon>
        <taxon>Metazoa</taxon>
        <taxon>Ecdysozoa</taxon>
        <taxon>Arthropoda</taxon>
        <taxon>Chelicerata</taxon>
        <taxon>Arachnida</taxon>
        <taxon>Acari</taxon>
        <taxon>Acariformes</taxon>
        <taxon>Trombidiformes</taxon>
        <taxon>Prostigmata</taxon>
        <taxon>Anystina</taxon>
        <taxon>Parasitengona</taxon>
        <taxon>Trombiculoidea</taxon>
        <taxon>Trombiculidae</taxon>
        <taxon>Leptotrombidium</taxon>
    </lineage>
</organism>
<feature type="domain" description="Integrase catalytic" evidence="3">
    <location>
        <begin position="337"/>
        <end position="497"/>
    </location>
</feature>
<name>A0A443SC09_9ACAR</name>
<feature type="non-terminal residue" evidence="4">
    <location>
        <position position="630"/>
    </location>
</feature>